<evidence type="ECO:0008006" key="3">
    <source>
        <dbReference type="Google" id="ProtNLM"/>
    </source>
</evidence>
<dbReference type="EMBL" id="JAGHKO010000011">
    <property type="protein sequence ID" value="MBO9204202.1"/>
    <property type="molecule type" value="Genomic_DNA"/>
</dbReference>
<evidence type="ECO:0000313" key="2">
    <source>
        <dbReference type="Proteomes" id="UP000677244"/>
    </source>
</evidence>
<sequence length="260" mass="30089">MINIPDNFQLKIFMGSRIILFKTMLMDSQPIFSNQTTYSFFNDNDENETSVTLMSEGEALEWLFKNSIFRRFFLEQFFSNPDKQRIFLRVKEPLTRYNYKPGDIDLLIIDPNNPANAIAFECKRVKSVAINEETSKINSIQKIREGVKQASALQSLGFNKSYLLILLLDDGRALLDPNTMFRYGKTPEISQMYDLPWNEPLQRDVGIVFVKVNQMTGKSINHSISVGICIEKQAERLDQLNSLTEKIIEILKHPEDFNEV</sequence>
<comment type="caution">
    <text evidence="1">The sequence shown here is derived from an EMBL/GenBank/DDBJ whole genome shotgun (WGS) entry which is preliminary data.</text>
</comment>
<reference evidence="1 2" key="1">
    <citation type="submission" date="2021-03" db="EMBL/GenBank/DDBJ databases">
        <title>Assistant Professor.</title>
        <authorList>
            <person name="Huq M.A."/>
        </authorList>
    </citation>
    <scope>NUCLEOTIDE SEQUENCE [LARGE SCALE GENOMIC DNA]</scope>
    <source>
        <strain evidence="1 2">MAH-29</strain>
    </source>
</reference>
<keyword evidence="2" id="KW-1185">Reference proteome</keyword>
<name>A0ABS3Z206_9BACT</name>
<protein>
    <recommendedName>
        <fullName evidence="3">Type I restriction enzyme R protein N-terminal domain-containing protein</fullName>
    </recommendedName>
</protein>
<dbReference type="Proteomes" id="UP000677244">
    <property type="component" value="Unassembled WGS sequence"/>
</dbReference>
<evidence type="ECO:0000313" key="1">
    <source>
        <dbReference type="EMBL" id="MBO9204202.1"/>
    </source>
</evidence>
<organism evidence="1 2">
    <name type="scientific">Niastella soli</name>
    <dbReference type="NCBI Taxonomy" id="2821487"/>
    <lineage>
        <taxon>Bacteria</taxon>
        <taxon>Pseudomonadati</taxon>
        <taxon>Bacteroidota</taxon>
        <taxon>Chitinophagia</taxon>
        <taxon>Chitinophagales</taxon>
        <taxon>Chitinophagaceae</taxon>
        <taxon>Niastella</taxon>
    </lineage>
</organism>
<dbReference type="RefSeq" id="WP_209142537.1">
    <property type="nucleotide sequence ID" value="NZ_JAGHKO010000011.1"/>
</dbReference>
<gene>
    <name evidence="1" type="ORF">J7I42_28200</name>
</gene>
<proteinExistence type="predicted"/>
<accession>A0ABS3Z206</accession>